<dbReference type="CDD" id="cd24138">
    <property type="entry name" value="TtcA-like"/>
    <property type="match status" value="1"/>
</dbReference>
<keyword evidence="2" id="KW-0067">ATP-binding</keyword>
<keyword evidence="2" id="KW-0547">Nucleotide-binding</keyword>
<evidence type="ECO:0000313" key="4">
    <source>
        <dbReference type="EMBL" id="RGB77886.1"/>
    </source>
</evidence>
<evidence type="ECO:0000259" key="3">
    <source>
        <dbReference type="Pfam" id="PF01171"/>
    </source>
</evidence>
<dbReference type="InterPro" id="IPR035107">
    <property type="entry name" value="tRNA_thiolation_TtcA_Ctu1"/>
</dbReference>
<dbReference type="PIRSF" id="PIRSF004976">
    <property type="entry name" value="ATPase_YdaO"/>
    <property type="match status" value="1"/>
</dbReference>
<evidence type="ECO:0000256" key="1">
    <source>
        <dbReference type="ARBA" id="ARBA00022679"/>
    </source>
</evidence>
<dbReference type="PANTHER" id="PTHR43686">
    <property type="entry name" value="SULFURTRANSFERASE-RELATED"/>
    <property type="match status" value="1"/>
</dbReference>
<dbReference type="PANTHER" id="PTHR43686:SF1">
    <property type="entry name" value="AMINOTRAN_5 DOMAIN-CONTAINING PROTEIN"/>
    <property type="match status" value="1"/>
</dbReference>
<dbReference type="GO" id="GO:0005524">
    <property type="term" value="F:ATP binding"/>
    <property type="evidence" value="ECO:0007669"/>
    <property type="project" value="UniProtKB-KW"/>
</dbReference>
<dbReference type="Pfam" id="PF01171">
    <property type="entry name" value="ATP_bind_3"/>
    <property type="match status" value="1"/>
</dbReference>
<feature type="binding site" evidence="2">
    <location>
        <position position="71"/>
    </location>
    <ligand>
        <name>ATP</name>
        <dbReference type="ChEBI" id="CHEBI:30616"/>
    </ligand>
</feature>
<feature type="binding site" evidence="2">
    <location>
        <begin position="41"/>
        <end position="43"/>
    </location>
    <ligand>
        <name>ATP</name>
        <dbReference type="ChEBI" id="CHEBI:30616"/>
    </ligand>
</feature>
<evidence type="ECO:0000256" key="2">
    <source>
        <dbReference type="PIRSR" id="PIRSR004976-51"/>
    </source>
</evidence>
<dbReference type="GO" id="GO:0016740">
    <property type="term" value="F:transferase activity"/>
    <property type="evidence" value="ECO:0007669"/>
    <property type="project" value="UniProtKB-KW"/>
</dbReference>
<dbReference type="InterPro" id="IPR011063">
    <property type="entry name" value="TilS/TtcA_N"/>
</dbReference>
<keyword evidence="5" id="KW-1185">Reference proteome</keyword>
<comment type="caution">
    <text evidence="4">The sequence shown here is derived from an EMBL/GenBank/DDBJ whole genome shotgun (WGS) entry which is preliminary data.</text>
</comment>
<protein>
    <submittedName>
        <fullName evidence="4">tRNA 2-thiocytidine(32) synthetase TtcA</fullName>
    </submittedName>
</protein>
<proteinExistence type="predicted"/>
<dbReference type="SUPFAM" id="SSF52402">
    <property type="entry name" value="Adenine nucleotide alpha hydrolases-like"/>
    <property type="match status" value="1"/>
</dbReference>
<keyword evidence="1" id="KW-0808">Transferase</keyword>
<gene>
    <name evidence="4" type="ORF">DXA39_00065</name>
</gene>
<feature type="binding site" evidence="2">
    <location>
        <position position="47"/>
    </location>
    <ligand>
        <name>ATP</name>
        <dbReference type="ChEBI" id="CHEBI:30616"/>
    </ligand>
</feature>
<feature type="domain" description="tRNA(Ile)-lysidine/2-thiocytidine synthase N-terminal" evidence="3">
    <location>
        <begin position="37"/>
        <end position="222"/>
    </location>
</feature>
<evidence type="ECO:0000313" key="5">
    <source>
        <dbReference type="Proteomes" id="UP000261011"/>
    </source>
</evidence>
<dbReference type="InterPro" id="IPR014729">
    <property type="entry name" value="Rossmann-like_a/b/a_fold"/>
</dbReference>
<dbReference type="OrthoDB" id="9801054at2"/>
<feature type="binding site" evidence="2">
    <location>
        <position position="143"/>
    </location>
    <ligand>
        <name>ATP</name>
        <dbReference type="ChEBI" id="CHEBI:30616"/>
    </ligand>
</feature>
<feature type="binding site" evidence="2">
    <location>
        <position position="148"/>
    </location>
    <ligand>
        <name>ATP</name>
        <dbReference type="ChEBI" id="CHEBI:30616"/>
    </ligand>
</feature>
<dbReference type="Proteomes" id="UP000261011">
    <property type="component" value="Unassembled WGS sequence"/>
</dbReference>
<dbReference type="GO" id="GO:0008033">
    <property type="term" value="P:tRNA processing"/>
    <property type="evidence" value="ECO:0007669"/>
    <property type="project" value="InterPro"/>
</dbReference>
<reference evidence="4 5" key="1">
    <citation type="submission" date="2018-08" db="EMBL/GenBank/DDBJ databases">
        <title>A genome reference for cultivated species of the human gut microbiota.</title>
        <authorList>
            <person name="Zou Y."/>
            <person name="Xue W."/>
            <person name="Luo G."/>
        </authorList>
    </citation>
    <scope>NUCLEOTIDE SEQUENCE [LARGE SCALE GENOMIC DNA]</scope>
    <source>
        <strain evidence="4 5">OF01-3</strain>
    </source>
</reference>
<dbReference type="EMBL" id="QVEU01000001">
    <property type="protein sequence ID" value="RGB77886.1"/>
    <property type="molecule type" value="Genomic_DNA"/>
</dbReference>
<name>A0A3E2TKF1_9FIRM</name>
<accession>A0A3E2TKF1</accession>
<dbReference type="RefSeq" id="WP_117519892.1">
    <property type="nucleotide sequence ID" value="NZ_AP031484.1"/>
</dbReference>
<sequence length="270" mass="31396">MEIQEIERSIIKKYRKEIWSPFIKAIKEFKLINDGDKVAVAMSGGKDSLLLAKVIEELHKHSKVDFDVVYISMDPGYDKINREQLEKNLDYLGIDGQIFDTHVFEIAEEVSKGEYPCYMCARMRRGNLYAKAQELGCNKIALGHHMNDVIETIMMNVLYAGNFKTMKPRLKAQNFDNMELIRPFYYIKEEDIIKWRDYVGLHALNCACTVTKSQEAYTRKMIKYMIADMKKENPDVEKSILKSAENVNCDMVIGYQLKGVKHSFLEEFND</sequence>
<dbReference type="AlphaFoldDB" id="A0A3E2TKF1"/>
<dbReference type="Gene3D" id="3.40.50.620">
    <property type="entry name" value="HUPs"/>
    <property type="match status" value="1"/>
</dbReference>
<organism evidence="4 5">
    <name type="scientific">Anaerococcus nagyae</name>
    <dbReference type="NCBI Taxonomy" id="1755241"/>
    <lineage>
        <taxon>Bacteria</taxon>
        <taxon>Bacillati</taxon>
        <taxon>Bacillota</taxon>
        <taxon>Tissierellia</taxon>
        <taxon>Tissierellales</taxon>
        <taxon>Peptoniphilaceae</taxon>
        <taxon>Anaerococcus</taxon>
    </lineage>
</organism>